<gene>
    <name evidence="2" type="ORF">SLS55_005146</name>
</gene>
<dbReference type="RefSeq" id="XP_066632439.1">
    <property type="nucleotide sequence ID" value="XM_066776597.1"/>
</dbReference>
<evidence type="ECO:0008006" key="4">
    <source>
        <dbReference type="Google" id="ProtNLM"/>
    </source>
</evidence>
<protein>
    <recommendedName>
        <fullName evidence="4">CCHC-type domain-containing protein</fullName>
    </recommendedName>
</protein>
<dbReference type="EMBL" id="JAJVCZ030000005">
    <property type="protein sequence ID" value="KAL0259410.1"/>
    <property type="molecule type" value="Genomic_DNA"/>
</dbReference>
<feature type="compositionally biased region" description="Basic residues" evidence="1">
    <location>
        <begin position="1"/>
        <end position="10"/>
    </location>
</feature>
<proteinExistence type="predicted"/>
<feature type="compositionally biased region" description="Low complexity" evidence="1">
    <location>
        <begin position="11"/>
        <end position="24"/>
    </location>
</feature>
<feature type="region of interest" description="Disordered" evidence="1">
    <location>
        <begin position="330"/>
        <end position="353"/>
    </location>
</feature>
<dbReference type="Proteomes" id="UP001430584">
    <property type="component" value="Unassembled WGS sequence"/>
</dbReference>
<evidence type="ECO:0000256" key="1">
    <source>
        <dbReference type="SAM" id="MobiDB-lite"/>
    </source>
</evidence>
<feature type="compositionally biased region" description="Low complexity" evidence="1">
    <location>
        <begin position="32"/>
        <end position="54"/>
    </location>
</feature>
<name>A0ABR3CGR7_9PEZI</name>
<evidence type="ECO:0000313" key="2">
    <source>
        <dbReference type="EMBL" id="KAL0259410.1"/>
    </source>
</evidence>
<reference evidence="2 3" key="1">
    <citation type="submission" date="2024-02" db="EMBL/GenBank/DDBJ databases">
        <title>De novo assembly and annotation of 12 fungi associated with fruit tree decline syndrome in Ontario, Canada.</title>
        <authorList>
            <person name="Sulman M."/>
            <person name="Ellouze W."/>
            <person name="Ilyukhin E."/>
        </authorList>
    </citation>
    <scope>NUCLEOTIDE SEQUENCE [LARGE SCALE GENOMIC DNA]</scope>
    <source>
        <strain evidence="2 3">FDS-637</strain>
    </source>
</reference>
<organism evidence="2 3">
    <name type="scientific">Diplodia seriata</name>
    <dbReference type="NCBI Taxonomy" id="420778"/>
    <lineage>
        <taxon>Eukaryota</taxon>
        <taxon>Fungi</taxon>
        <taxon>Dikarya</taxon>
        <taxon>Ascomycota</taxon>
        <taxon>Pezizomycotina</taxon>
        <taxon>Dothideomycetes</taxon>
        <taxon>Dothideomycetes incertae sedis</taxon>
        <taxon>Botryosphaeriales</taxon>
        <taxon>Botryosphaeriaceae</taxon>
        <taxon>Diplodia</taxon>
    </lineage>
</organism>
<feature type="region of interest" description="Disordered" evidence="1">
    <location>
        <begin position="1"/>
        <end position="55"/>
    </location>
</feature>
<evidence type="ECO:0000313" key="3">
    <source>
        <dbReference type="Proteomes" id="UP001430584"/>
    </source>
</evidence>
<accession>A0ABR3CGR7</accession>
<keyword evidence="3" id="KW-1185">Reference proteome</keyword>
<sequence length="636" mass="71060">MPRFRGRNNRQRGNSNGSNRNNGNPYGGPSGNRGQPNRQPNYNNNARNNSNKPNKGGCTLCGATRHYRNQCDATQEEKQAYFDHKSSGEYDTCIHCNKGGSHLPSNCFKNPNSRPAAKGDRNNNNKASRNEYCEFCKKNTDHTFANCPEEGKWTETAEKAIETAFEKLPYCIVCGSDHLASACDPAQIERRKEEFRHQSRALVLDWLRSPRGAALSPRDTSFCGYCAKFCDHNTLTCTDSAYEYRLGETAFLAKRFIKVSDADQSIKRISAALVDGKTKQNVSMALVERKCPKCQTVLPRVVRTEGQTEQRVMVTCPNPKCDKASWLPVQDEDDESPAAGGLDQWALSKKKSRKSKDAGAEDDWFPYFGGFSAIPTPKGQPWYEGGSIQTWRARTNPHEYSQEGKWSFNDMGNFQPFFPPVPCKFTFRDCEIRDEPNLPINRARAGLVPYCFRCHQTGAVKDEDDEFVMAQSGLGMEGNLAGAGVGEIVFENPLHRFGVYNGEQQYLPDGKCWCTVKQGFAPSISWIEMRIHEPLLVFVPMNTTHTAENLDAVSQLQLLKPFTRATHVDVAAKTSIILPSVINQRLVEKAAVKAATRPSRADIPCTEYRTTMASTGSRLATTVPIKAAARMTFLFE</sequence>
<dbReference type="GeneID" id="92009231"/>
<comment type="caution">
    <text evidence="2">The sequence shown here is derived from an EMBL/GenBank/DDBJ whole genome shotgun (WGS) entry which is preliminary data.</text>
</comment>